<keyword evidence="1" id="KW-0472">Membrane</keyword>
<reference evidence="3" key="1">
    <citation type="submission" date="2019-09" db="EMBL/GenBank/DDBJ databases">
        <title>Draft genome information of white flower Hibiscus syriacus.</title>
        <authorList>
            <person name="Kim Y.-M."/>
        </authorList>
    </citation>
    <scope>NUCLEOTIDE SEQUENCE [LARGE SCALE GENOMIC DNA]</scope>
    <source>
        <strain evidence="3">YM2019G1</strain>
    </source>
</reference>
<keyword evidence="2" id="KW-0732">Signal</keyword>
<dbReference type="PANTHER" id="PTHR33731">
    <property type="entry name" value="PROTEIN, PUTATIVE-RELATED"/>
    <property type="match status" value="1"/>
</dbReference>
<keyword evidence="1" id="KW-0812">Transmembrane</keyword>
<feature type="transmembrane region" description="Helical" evidence="1">
    <location>
        <begin position="99"/>
        <end position="118"/>
    </location>
</feature>
<name>A0A6A3BYC1_HIBSY</name>
<dbReference type="PANTHER" id="PTHR33731:SF17">
    <property type="entry name" value="ORGAN-SPECIFIC PROTEIN P4-LIKE"/>
    <property type="match status" value="1"/>
</dbReference>
<sequence>MKTFFSFIIISFLLLFVNVSYGRKEPGDYWRSVMKDEPMPEAIKGLLHEDPKGSAMDPGKKMEQFVRDFDSRHSLIYHNSPESKQQGKTSDKELDSKSICLICMIHLVVCLVVVIRILDNQKH</sequence>
<dbReference type="AlphaFoldDB" id="A0A6A3BYC1"/>
<feature type="chain" id="PRO_5025566573" evidence="2">
    <location>
        <begin position="23"/>
        <end position="123"/>
    </location>
</feature>
<comment type="caution">
    <text evidence="3">The sequence shown here is derived from an EMBL/GenBank/DDBJ whole genome shotgun (WGS) entry which is preliminary data.</text>
</comment>
<evidence type="ECO:0000313" key="3">
    <source>
        <dbReference type="EMBL" id="KAE8721840.1"/>
    </source>
</evidence>
<protein>
    <submittedName>
        <fullName evidence="3">Cytochrome c oxidase bioproteinsis protein Cmc1-like isoform 1</fullName>
    </submittedName>
</protein>
<keyword evidence="4" id="KW-1185">Reference proteome</keyword>
<proteinExistence type="predicted"/>
<keyword evidence="1" id="KW-1133">Transmembrane helix</keyword>
<evidence type="ECO:0000313" key="4">
    <source>
        <dbReference type="Proteomes" id="UP000436088"/>
    </source>
</evidence>
<organism evidence="3 4">
    <name type="scientific">Hibiscus syriacus</name>
    <name type="common">Rose of Sharon</name>
    <dbReference type="NCBI Taxonomy" id="106335"/>
    <lineage>
        <taxon>Eukaryota</taxon>
        <taxon>Viridiplantae</taxon>
        <taxon>Streptophyta</taxon>
        <taxon>Embryophyta</taxon>
        <taxon>Tracheophyta</taxon>
        <taxon>Spermatophyta</taxon>
        <taxon>Magnoliopsida</taxon>
        <taxon>eudicotyledons</taxon>
        <taxon>Gunneridae</taxon>
        <taxon>Pentapetalae</taxon>
        <taxon>rosids</taxon>
        <taxon>malvids</taxon>
        <taxon>Malvales</taxon>
        <taxon>Malvaceae</taxon>
        <taxon>Malvoideae</taxon>
        <taxon>Hibiscus</taxon>
    </lineage>
</organism>
<evidence type="ECO:0000256" key="2">
    <source>
        <dbReference type="SAM" id="SignalP"/>
    </source>
</evidence>
<evidence type="ECO:0000256" key="1">
    <source>
        <dbReference type="SAM" id="Phobius"/>
    </source>
</evidence>
<dbReference type="EMBL" id="VEPZ02000592">
    <property type="protein sequence ID" value="KAE8721840.1"/>
    <property type="molecule type" value="Genomic_DNA"/>
</dbReference>
<dbReference type="InterPro" id="IPR024489">
    <property type="entry name" value="Organ_specific_prot"/>
</dbReference>
<gene>
    <name evidence="3" type="ORF">F3Y22_tig00015095pilonHSYRG00015</name>
</gene>
<dbReference type="Proteomes" id="UP000436088">
    <property type="component" value="Unassembled WGS sequence"/>
</dbReference>
<feature type="signal peptide" evidence="2">
    <location>
        <begin position="1"/>
        <end position="22"/>
    </location>
</feature>
<dbReference type="Pfam" id="PF10950">
    <property type="entry name" value="Organ_specific"/>
    <property type="match status" value="1"/>
</dbReference>
<accession>A0A6A3BYC1</accession>